<dbReference type="AlphaFoldDB" id="A0A563UAJ9"/>
<dbReference type="GO" id="GO:0044718">
    <property type="term" value="P:siderophore transmembrane transport"/>
    <property type="evidence" value="ECO:0007669"/>
    <property type="project" value="TreeGrafter"/>
</dbReference>
<accession>A0A563UAJ9</accession>
<comment type="similarity">
    <text evidence="8 9">Belongs to the TonB-dependent receptor family.</text>
</comment>
<feature type="domain" description="TonB-dependent receptor-like beta-barrel" evidence="11">
    <location>
        <begin position="183"/>
        <end position="657"/>
    </location>
</feature>
<dbReference type="EMBL" id="VOEI01000001">
    <property type="protein sequence ID" value="TWR28370.1"/>
    <property type="molecule type" value="Genomic_DNA"/>
</dbReference>
<protein>
    <submittedName>
        <fullName evidence="13">TonB-dependent receptor</fullName>
    </submittedName>
</protein>
<keyword evidence="2 8" id="KW-0813">Transport</keyword>
<evidence type="ECO:0000256" key="3">
    <source>
        <dbReference type="ARBA" id="ARBA00022452"/>
    </source>
</evidence>
<evidence type="ECO:0000256" key="2">
    <source>
        <dbReference type="ARBA" id="ARBA00022448"/>
    </source>
</evidence>
<keyword evidence="6 8" id="KW-0472">Membrane</keyword>
<keyword evidence="13" id="KW-0675">Receptor</keyword>
<evidence type="ECO:0000313" key="14">
    <source>
        <dbReference type="Proteomes" id="UP000318010"/>
    </source>
</evidence>
<keyword evidence="4 8" id="KW-0812">Transmembrane</keyword>
<reference evidence="13 14" key="1">
    <citation type="submission" date="2019-07" db="EMBL/GenBank/DDBJ databases">
        <authorList>
            <person name="Kim J."/>
        </authorList>
    </citation>
    <scope>NUCLEOTIDE SEQUENCE [LARGE SCALE GENOMIC DNA]</scope>
    <source>
        <strain evidence="13 14">MJ1a</strain>
    </source>
</reference>
<keyword evidence="5 9" id="KW-0798">TonB box</keyword>
<evidence type="ECO:0000256" key="1">
    <source>
        <dbReference type="ARBA" id="ARBA00004571"/>
    </source>
</evidence>
<gene>
    <name evidence="13" type="ORF">FPZ42_03905</name>
</gene>
<keyword evidence="7 8" id="KW-0998">Cell outer membrane</keyword>
<dbReference type="Pfam" id="PF00593">
    <property type="entry name" value="TonB_dep_Rec_b-barrel"/>
    <property type="match status" value="1"/>
</dbReference>
<dbReference type="GO" id="GO:0009279">
    <property type="term" value="C:cell outer membrane"/>
    <property type="evidence" value="ECO:0007669"/>
    <property type="project" value="UniProtKB-SubCell"/>
</dbReference>
<evidence type="ECO:0000256" key="4">
    <source>
        <dbReference type="ARBA" id="ARBA00022692"/>
    </source>
</evidence>
<feature type="chain" id="PRO_5021717498" evidence="10">
    <location>
        <begin position="21"/>
        <end position="692"/>
    </location>
</feature>
<evidence type="ECO:0000259" key="12">
    <source>
        <dbReference type="Pfam" id="PF07715"/>
    </source>
</evidence>
<comment type="caution">
    <text evidence="13">The sequence shown here is derived from an EMBL/GenBank/DDBJ whole genome shotgun (WGS) entry which is preliminary data.</text>
</comment>
<feature type="signal peptide" evidence="10">
    <location>
        <begin position="1"/>
        <end position="20"/>
    </location>
</feature>
<evidence type="ECO:0000256" key="5">
    <source>
        <dbReference type="ARBA" id="ARBA00023077"/>
    </source>
</evidence>
<evidence type="ECO:0000313" key="13">
    <source>
        <dbReference type="EMBL" id="TWR28370.1"/>
    </source>
</evidence>
<dbReference type="InterPro" id="IPR036942">
    <property type="entry name" value="Beta-barrel_TonB_sf"/>
</dbReference>
<sequence>MKNFYLGPIFCFMFSIAASAQNGKAKQNDTLRHLTPVTVRAYLTEQPAITVPASVSVLGAAQLRVQPDNSFVTALNTVPGVRAEERSPGSYRLSIRGSLLRSPFGVRDVKIYFDEIPLTDAGGNTYLNVIDIGNIRHIEILKGPDGSLFGANSGGVVLLSPVSKVDGTYLNAGINGGSYGLFHQKISLQKQSGNNRFSLNQSYQTYDGYRQNSRMHRLYLQAGDTYKYAENSELRAIALYSDLNYQTPGGLTLAQMQADPRSARLPTATLPGAIQQKIGIDTKMFLGGLVNDALLSDRVSNVLAVYGSHVDFANPFITNYEQRDENTYGLRSYFTLAAIPKENFDWKLNLGTEWQQTNSLISNYDNNAGEKGNIQKIDRINTGQHFFFTRFAADIFKRLHAEAAVSLNYYGYKFRNVQPLNETSTNTRDFDAVLMPRLALSYQVTTDFIWRASVSRGYSTPTTAEVRPTDNIINTALQAQIGWNYETGFRLRNRDESMLLDASVFYYRLNGSIVRQLNPNETEYYLNAGGTNQPGFELAFTDWLIKRNNDHFVRGLQFNTGVSISRFKFRDYNVAGASYSGNRLTGVPREVIVSSLLLNMPLGLSAFVQHNYTSSIPLNDANTVYAAKYHLLQAKASWQTKVSSKTKLELYAGADNLLNQRYSLGNDLNAVGNRYFNPAPLRNYFFGVSVSL</sequence>
<dbReference type="Pfam" id="PF07715">
    <property type="entry name" value="Plug"/>
    <property type="match status" value="1"/>
</dbReference>
<keyword evidence="14" id="KW-1185">Reference proteome</keyword>
<dbReference type="PROSITE" id="PS52016">
    <property type="entry name" value="TONB_DEPENDENT_REC_3"/>
    <property type="match status" value="1"/>
</dbReference>
<dbReference type="PANTHER" id="PTHR30069">
    <property type="entry name" value="TONB-DEPENDENT OUTER MEMBRANE RECEPTOR"/>
    <property type="match status" value="1"/>
</dbReference>
<comment type="subcellular location">
    <subcellularLocation>
        <location evidence="1 8">Cell outer membrane</location>
        <topology evidence="1 8">Multi-pass membrane protein</topology>
    </subcellularLocation>
</comment>
<evidence type="ECO:0000256" key="8">
    <source>
        <dbReference type="PROSITE-ProRule" id="PRU01360"/>
    </source>
</evidence>
<feature type="domain" description="TonB-dependent receptor plug" evidence="12">
    <location>
        <begin position="49"/>
        <end position="156"/>
    </location>
</feature>
<dbReference type="OrthoDB" id="9782587at2"/>
<evidence type="ECO:0000256" key="6">
    <source>
        <dbReference type="ARBA" id="ARBA00023136"/>
    </source>
</evidence>
<dbReference type="SUPFAM" id="SSF56935">
    <property type="entry name" value="Porins"/>
    <property type="match status" value="1"/>
</dbReference>
<name>A0A563UAJ9_9SPHI</name>
<dbReference type="InterPro" id="IPR037066">
    <property type="entry name" value="Plug_dom_sf"/>
</dbReference>
<dbReference type="Proteomes" id="UP000318010">
    <property type="component" value="Unassembled WGS sequence"/>
</dbReference>
<proteinExistence type="inferred from homology"/>
<evidence type="ECO:0000256" key="7">
    <source>
        <dbReference type="ARBA" id="ARBA00023237"/>
    </source>
</evidence>
<dbReference type="InterPro" id="IPR012910">
    <property type="entry name" value="Plug_dom"/>
</dbReference>
<dbReference type="GO" id="GO:0015344">
    <property type="term" value="F:siderophore uptake transmembrane transporter activity"/>
    <property type="evidence" value="ECO:0007669"/>
    <property type="project" value="TreeGrafter"/>
</dbReference>
<dbReference type="Gene3D" id="2.40.170.20">
    <property type="entry name" value="TonB-dependent receptor, beta-barrel domain"/>
    <property type="match status" value="1"/>
</dbReference>
<dbReference type="Gene3D" id="2.170.130.10">
    <property type="entry name" value="TonB-dependent receptor, plug domain"/>
    <property type="match status" value="1"/>
</dbReference>
<evidence type="ECO:0000259" key="11">
    <source>
        <dbReference type="Pfam" id="PF00593"/>
    </source>
</evidence>
<organism evidence="13 14">
    <name type="scientific">Mucilaginibacter achroorhodeus</name>
    <dbReference type="NCBI Taxonomy" id="2599294"/>
    <lineage>
        <taxon>Bacteria</taxon>
        <taxon>Pseudomonadati</taxon>
        <taxon>Bacteroidota</taxon>
        <taxon>Sphingobacteriia</taxon>
        <taxon>Sphingobacteriales</taxon>
        <taxon>Sphingobacteriaceae</taxon>
        <taxon>Mucilaginibacter</taxon>
    </lineage>
</organism>
<dbReference type="InterPro" id="IPR000531">
    <property type="entry name" value="Beta-barrel_TonB"/>
</dbReference>
<dbReference type="RefSeq" id="WP_146269164.1">
    <property type="nucleotide sequence ID" value="NZ_VOEI01000001.1"/>
</dbReference>
<dbReference type="PANTHER" id="PTHR30069:SF28">
    <property type="entry name" value="TONB-DEPENDENT RECEPTOR YNCD-RELATED"/>
    <property type="match status" value="1"/>
</dbReference>
<evidence type="ECO:0000256" key="9">
    <source>
        <dbReference type="RuleBase" id="RU003357"/>
    </source>
</evidence>
<keyword evidence="3 8" id="KW-1134">Transmembrane beta strand</keyword>
<evidence type="ECO:0000256" key="10">
    <source>
        <dbReference type="SAM" id="SignalP"/>
    </source>
</evidence>
<dbReference type="InterPro" id="IPR039426">
    <property type="entry name" value="TonB-dep_rcpt-like"/>
</dbReference>
<keyword evidence="10" id="KW-0732">Signal</keyword>